<comment type="caution">
    <text evidence="2">The sequence shown here is derived from an EMBL/GenBank/DDBJ whole genome shotgun (WGS) entry which is preliminary data.</text>
</comment>
<dbReference type="EMBL" id="WTYX01000002">
    <property type="protein sequence ID" value="MXO91663.1"/>
    <property type="molecule type" value="Genomic_DNA"/>
</dbReference>
<evidence type="ECO:0000256" key="1">
    <source>
        <dbReference type="SAM" id="SignalP"/>
    </source>
</evidence>
<reference evidence="2 3" key="1">
    <citation type="submission" date="2019-12" db="EMBL/GenBank/DDBJ databases">
        <title>Genomic-based taxomic classification of the family Erythrobacteraceae.</title>
        <authorList>
            <person name="Xu L."/>
        </authorList>
    </citation>
    <scope>NUCLEOTIDE SEQUENCE [LARGE SCALE GENOMIC DNA]</scope>
    <source>
        <strain evidence="2 3">KCTC 52763</strain>
    </source>
</reference>
<dbReference type="RefSeq" id="WP_160605345.1">
    <property type="nucleotide sequence ID" value="NZ_WTYX01000002.1"/>
</dbReference>
<proteinExistence type="predicted"/>
<sequence length="186" mass="19780">MKIFATTALLAAALSASAAFGQSPGDAITWRSNHADGNWIAHQTPGRCNLNFGSQPTSRDDLGISIFTDKGDKVFYYIAFLTPRDVFPAEAMSSPQTLNNFPVQIAITMKDGEKIFGAVQASKHPPKPKEKFSYSISLNKGALNMLANASSIELLTKDRGPKAKVNFGASALAAAMAKINACAKAL</sequence>
<protein>
    <submittedName>
        <fullName evidence="2">Uncharacterized protein</fullName>
    </submittedName>
</protein>
<organism evidence="2 3">
    <name type="scientific">Pontixanthobacter aquaemixtae</name>
    <dbReference type="NCBI Taxonomy" id="1958940"/>
    <lineage>
        <taxon>Bacteria</taxon>
        <taxon>Pseudomonadati</taxon>
        <taxon>Pseudomonadota</taxon>
        <taxon>Alphaproteobacteria</taxon>
        <taxon>Sphingomonadales</taxon>
        <taxon>Erythrobacteraceae</taxon>
        <taxon>Pontixanthobacter</taxon>
    </lineage>
</organism>
<keyword evidence="3" id="KW-1185">Reference proteome</keyword>
<feature type="signal peptide" evidence="1">
    <location>
        <begin position="1"/>
        <end position="18"/>
    </location>
</feature>
<evidence type="ECO:0000313" key="3">
    <source>
        <dbReference type="Proteomes" id="UP000442714"/>
    </source>
</evidence>
<feature type="chain" id="PRO_5033059789" evidence="1">
    <location>
        <begin position="19"/>
        <end position="186"/>
    </location>
</feature>
<gene>
    <name evidence="2" type="ORF">GRI41_12570</name>
</gene>
<accession>A0A844ZUK3</accession>
<keyword evidence="1" id="KW-0732">Signal</keyword>
<dbReference type="Proteomes" id="UP000442714">
    <property type="component" value="Unassembled WGS sequence"/>
</dbReference>
<name>A0A844ZUK3_9SPHN</name>
<evidence type="ECO:0000313" key="2">
    <source>
        <dbReference type="EMBL" id="MXO91663.1"/>
    </source>
</evidence>
<dbReference type="AlphaFoldDB" id="A0A844ZUK3"/>